<reference evidence="2 3" key="1">
    <citation type="journal article" date="2016" name="Nat. Commun.">
        <title>Thousands of microbial genomes shed light on interconnected biogeochemical processes in an aquifer system.</title>
        <authorList>
            <person name="Anantharaman K."/>
            <person name="Brown C.T."/>
            <person name="Hug L.A."/>
            <person name="Sharon I."/>
            <person name="Castelle C.J."/>
            <person name="Probst A.J."/>
            <person name="Thomas B.C."/>
            <person name="Singh A."/>
            <person name="Wilkins M.J."/>
            <person name="Karaoz U."/>
            <person name="Brodie E.L."/>
            <person name="Williams K.H."/>
            <person name="Hubbard S.S."/>
            <person name="Banfield J.F."/>
        </authorList>
    </citation>
    <scope>NUCLEOTIDE SEQUENCE [LARGE SCALE GENOMIC DNA]</scope>
</reference>
<keyword evidence="1" id="KW-1133">Transmembrane helix</keyword>
<keyword evidence="1" id="KW-0812">Transmembrane</keyword>
<gene>
    <name evidence="2" type="ORF">A2928_03935</name>
</gene>
<dbReference type="Proteomes" id="UP000176221">
    <property type="component" value="Unassembled WGS sequence"/>
</dbReference>
<proteinExistence type="predicted"/>
<dbReference type="STRING" id="1802319.A2928_03935"/>
<feature type="transmembrane region" description="Helical" evidence="1">
    <location>
        <begin position="46"/>
        <end position="74"/>
    </location>
</feature>
<evidence type="ECO:0000313" key="3">
    <source>
        <dbReference type="Proteomes" id="UP000176221"/>
    </source>
</evidence>
<evidence type="ECO:0000256" key="1">
    <source>
        <dbReference type="SAM" id="Phobius"/>
    </source>
</evidence>
<keyword evidence="1" id="KW-0472">Membrane</keyword>
<dbReference type="AlphaFoldDB" id="A0A1G2NEZ5"/>
<protein>
    <submittedName>
        <fullName evidence="2">Uncharacterized protein</fullName>
    </submittedName>
</protein>
<name>A0A1G2NEZ5_9BACT</name>
<sequence>MPPSATTTDFAETIPGAPIPDVFGSFIVFLKRFLANSSEGISFFDWFYSFWFIFKFIAVFVSLGLILAIIYVLIRQSEMLKARTRKDEIALDEALRKMEPEATPITTAISSGPMKQENVKWKRVMEHVESANANDWRLAILEADIMLDEFMENLGYHGDTLGEKLKKVEKSDMNSIDKAWEAHKIRNLIAHEGGDFVISHREARRVVNMYREVFEEYRYI</sequence>
<organism evidence="2 3">
    <name type="scientific">Candidatus Taylorbacteria bacterium RIFCSPLOWO2_01_FULL_45_15b</name>
    <dbReference type="NCBI Taxonomy" id="1802319"/>
    <lineage>
        <taxon>Bacteria</taxon>
        <taxon>Candidatus Tayloriibacteriota</taxon>
    </lineage>
</organism>
<comment type="caution">
    <text evidence="2">The sequence shown here is derived from an EMBL/GenBank/DDBJ whole genome shotgun (WGS) entry which is preliminary data.</text>
</comment>
<accession>A0A1G2NEZ5</accession>
<dbReference type="EMBL" id="MHRX01000009">
    <property type="protein sequence ID" value="OHA34657.1"/>
    <property type="molecule type" value="Genomic_DNA"/>
</dbReference>
<evidence type="ECO:0000313" key="2">
    <source>
        <dbReference type="EMBL" id="OHA34657.1"/>
    </source>
</evidence>